<feature type="region of interest" description="Disordered" evidence="1">
    <location>
        <begin position="1"/>
        <end position="35"/>
    </location>
</feature>
<evidence type="ECO:0000313" key="2">
    <source>
        <dbReference type="EMBL" id="EDM26081.1"/>
    </source>
</evidence>
<proteinExistence type="predicted"/>
<evidence type="ECO:0000256" key="1">
    <source>
        <dbReference type="SAM" id="MobiDB-lite"/>
    </source>
</evidence>
<comment type="caution">
    <text evidence="2">The sequence shown here is derived from an EMBL/GenBank/DDBJ whole genome shotgun (WGS) entry which is preliminary data.</text>
</comment>
<feature type="compositionally biased region" description="Basic residues" evidence="1">
    <location>
        <begin position="18"/>
        <end position="29"/>
    </location>
</feature>
<evidence type="ECO:0000313" key="3">
    <source>
        <dbReference type="Proteomes" id="UP000004947"/>
    </source>
</evidence>
<accession>A6DQK0</accession>
<gene>
    <name evidence="2" type="ORF">LNTAR_04506</name>
</gene>
<dbReference type="AlphaFoldDB" id="A6DQK0"/>
<reference evidence="2 3" key="1">
    <citation type="journal article" date="2010" name="J. Bacteriol.">
        <title>Genome sequence of Lentisphaera araneosa HTCC2155T, the type species of the order Lentisphaerales in the phylum Lentisphaerae.</title>
        <authorList>
            <person name="Thrash J.C."/>
            <person name="Cho J.C."/>
            <person name="Vergin K.L."/>
            <person name="Morris R.M."/>
            <person name="Giovannoni S.J."/>
        </authorList>
    </citation>
    <scope>NUCLEOTIDE SEQUENCE [LARGE SCALE GENOMIC DNA]</scope>
    <source>
        <strain evidence="2 3">HTCC2155</strain>
    </source>
</reference>
<dbReference type="Proteomes" id="UP000004947">
    <property type="component" value="Unassembled WGS sequence"/>
</dbReference>
<organism evidence="2 3">
    <name type="scientific">Lentisphaera araneosa HTCC2155</name>
    <dbReference type="NCBI Taxonomy" id="313628"/>
    <lineage>
        <taxon>Bacteria</taxon>
        <taxon>Pseudomonadati</taxon>
        <taxon>Lentisphaerota</taxon>
        <taxon>Lentisphaeria</taxon>
        <taxon>Lentisphaerales</taxon>
        <taxon>Lentisphaeraceae</taxon>
        <taxon>Lentisphaera</taxon>
    </lineage>
</organism>
<sequence length="55" mass="5971">MTQDRVVASSNLALNPARKGKQNRSKKKRSEIQPSLRVVEGSLASGGFAGRRQFG</sequence>
<dbReference type="EMBL" id="ABCK01000020">
    <property type="protein sequence ID" value="EDM26081.1"/>
    <property type="molecule type" value="Genomic_DNA"/>
</dbReference>
<protein>
    <submittedName>
        <fullName evidence="2">Uncharacterized protein</fullName>
    </submittedName>
</protein>
<feature type="compositionally biased region" description="Polar residues" evidence="1">
    <location>
        <begin position="1"/>
        <end position="13"/>
    </location>
</feature>
<name>A6DQK0_9BACT</name>
<keyword evidence="3" id="KW-1185">Reference proteome</keyword>